<dbReference type="PANTHER" id="PTHR43532">
    <property type="entry name" value="GLUCOSE-1-PHOSPHATE THYMIDYLYLTRANSFERASE"/>
    <property type="match status" value="1"/>
</dbReference>
<evidence type="ECO:0000256" key="10">
    <source>
        <dbReference type="SAM" id="MobiDB-lite"/>
    </source>
</evidence>
<evidence type="ECO:0000313" key="12">
    <source>
        <dbReference type="EMBL" id="TWU67451.1"/>
    </source>
</evidence>
<evidence type="ECO:0000256" key="9">
    <source>
        <dbReference type="RuleBase" id="RU003706"/>
    </source>
</evidence>
<proteinExistence type="inferred from homology"/>
<dbReference type="InterPro" id="IPR005907">
    <property type="entry name" value="G1P_thy_trans_s"/>
</dbReference>
<dbReference type="OrthoDB" id="9803871at2"/>
<dbReference type="GO" id="GO:0046872">
    <property type="term" value="F:metal ion binding"/>
    <property type="evidence" value="ECO:0007669"/>
    <property type="project" value="UniProtKB-KW"/>
</dbReference>
<dbReference type="CDD" id="cd02538">
    <property type="entry name" value="G1P_TT_short"/>
    <property type="match status" value="1"/>
</dbReference>
<feature type="region of interest" description="Disordered" evidence="10">
    <location>
        <begin position="1"/>
        <end position="57"/>
    </location>
</feature>
<dbReference type="GO" id="GO:0008879">
    <property type="term" value="F:glucose-1-phosphate thymidylyltransferase activity"/>
    <property type="evidence" value="ECO:0007669"/>
    <property type="project" value="UniProtKB-EC"/>
</dbReference>
<comment type="caution">
    <text evidence="12">The sequence shown here is derived from an EMBL/GenBank/DDBJ whole genome shotgun (WGS) entry which is preliminary data.</text>
</comment>
<comment type="cofactor">
    <cofactor evidence="1">
        <name>Mg(2+)</name>
        <dbReference type="ChEBI" id="CHEBI:18420"/>
    </cofactor>
</comment>
<evidence type="ECO:0000256" key="3">
    <source>
        <dbReference type="ARBA" id="ARBA00012461"/>
    </source>
</evidence>
<dbReference type="RefSeq" id="WP_146413863.1">
    <property type="nucleotide sequence ID" value="NZ_SJPZ01000001.1"/>
</dbReference>
<keyword evidence="4 9" id="KW-0808">Transferase</keyword>
<keyword evidence="6 9" id="KW-0479">Metal-binding</keyword>
<dbReference type="Pfam" id="PF00483">
    <property type="entry name" value="NTP_transferase"/>
    <property type="match status" value="1"/>
</dbReference>
<dbReference type="PANTHER" id="PTHR43532:SF1">
    <property type="entry name" value="GLUCOSE-1-PHOSPHATE THYMIDYLYLTRANSFERASE 1"/>
    <property type="match status" value="1"/>
</dbReference>
<evidence type="ECO:0000256" key="2">
    <source>
        <dbReference type="ARBA" id="ARBA00010480"/>
    </source>
</evidence>
<dbReference type="NCBIfam" id="TIGR01207">
    <property type="entry name" value="rmlA"/>
    <property type="match status" value="1"/>
</dbReference>
<feature type="domain" description="Nucleotidyl transferase" evidence="11">
    <location>
        <begin position="57"/>
        <end position="293"/>
    </location>
</feature>
<accession>A0A5C6FY54</accession>
<dbReference type="InterPro" id="IPR029044">
    <property type="entry name" value="Nucleotide-diphossugar_trans"/>
</dbReference>
<name>A0A5C6FY54_9PLAN</name>
<dbReference type="EC" id="2.7.7.24" evidence="3 9"/>
<evidence type="ECO:0000256" key="5">
    <source>
        <dbReference type="ARBA" id="ARBA00022695"/>
    </source>
</evidence>
<evidence type="ECO:0000313" key="13">
    <source>
        <dbReference type="Proteomes" id="UP000316476"/>
    </source>
</evidence>
<sequence length="349" mass="38019">MNGPKHVSGPDQPESLGRQRSGSQHSGSQHSGSQHLGGQPNACSDPRSGQDDSSTWKGVLLAGGDGTRLAPLTVAVSKQLMPIHDKPMIFYPLSTLMLAGIRDVLLICKPEQRTLFQRLLGDGSAYGIRIDYAVQPVAEGIAQSLLIASDFVAGHRCCLILGDNLFYGDGLVGHLQSAMQRCRGASVFAYRVQDPARYGVVRFDESGNAVSLSEKPDRPESDFAVPGIYFFDDRVSELAGQLQPSPRGELEITDLNRRYLQMGDLAVEPIGRGTAWLDMGTHDSLREAGSFVATIEHRTGLKIACLEEIAFRQGWIDAAKLRSQADRFASSQYGQYLRRIADDGNLRTS</sequence>
<dbReference type="Gene3D" id="3.90.550.10">
    <property type="entry name" value="Spore Coat Polysaccharide Biosynthesis Protein SpsA, Chain A"/>
    <property type="match status" value="1"/>
</dbReference>
<feature type="compositionally biased region" description="Low complexity" evidence="10">
    <location>
        <begin position="15"/>
        <end position="39"/>
    </location>
</feature>
<dbReference type="EMBL" id="SJPZ01000001">
    <property type="protein sequence ID" value="TWU67451.1"/>
    <property type="molecule type" value="Genomic_DNA"/>
</dbReference>
<keyword evidence="7 9" id="KW-0460">Magnesium</keyword>
<dbReference type="Proteomes" id="UP000316476">
    <property type="component" value="Unassembled WGS sequence"/>
</dbReference>
<comment type="similarity">
    <text evidence="2 9">Belongs to the glucose-1-phosphate thymidylyltransferase family.</text>
</comment>
<dbReference type="AlphaFoldDB" id="A0A5C6FY54"/>
<evidence type="ECO:0000256" key="1">
    <source>
        <dbReference type="ARBA" id="ARBA00001946"/>
    </source>
</evidence>
<reference evidence="12 13" key="1">
    <citation type="submission" date="2019-02" db="EMBL/GenBank/DDBJ databases">
        <title>Deep-cultivation of Planctomycetes and their phenomic and genomic characterization uncovers novel biology.</title>
        <authorList>
            <person name="Wiegand S."/>
            <person name="Jogler M."/>
            <person name="Boedeker C."/>
            <person name="Pinto D."/>
            <person name="Vollmers J."/>
            <person name="Rivas-Marin E."/>
            <person name="Kohn T."/>
            <person name="Peeters S.H."/>
            <person name="Heuer A."/>
            <person name="Rast P."/>
            <person name="Oberbeckmann S."/>
            <person name="Bunk B."/>
            <person name="Jeske O."/>
            <person name="Meyerdierks A."/>
            <person name="Storesund J.E."/>
            <person name="Kallscheuer N."/>
            <person name="Luecker S."/>
            <person name="Lage O.M."/>
            <person name="Pohl T."/>
            <person name="Merkel B.J."/>
            <person name="Hornburger P."/>
            <person name="Mueller R.-W."/>
            <person name="Bruemmer F."/>
            <person name="Labrenz M."/>
            <person name="Spormann A.M."/>
            <person name="Op Den Camp H."/>
            <person name="Overmann J."/>
            <person name="Amann R."/>
            <person name="Jetten M.S.M."/>
            <person name="Mascher T."/>
            <person name="Medema M.H."/>
            <person name="Devos D.P."/>
            <person name="Kaster A.-K."/>
            <person name="Ovreas L."/>
            <person name="Rohde M."/>
            <person name="Galperin M.Y."/>
            <person name="Jogler C."/>
        </authorList>
    </citation>
    <scope>NUCLEOTIDE SEQUENCE [LARGE SCALE GENOMIC DNA]</scope>
    <source>
        <strain evidence="12 13">V7</strain>
    </source>
</reference>
<evidence type="ECO:0000256" key="7">
    <source>
        <dbReference type="ARBA" id="ARBA00022842"/>
    </source>
</evidence>
<evidence type="ECO:0000256" key="8">
    <source>
        <dbReference type="ARBA" id="ARBA00049336"/>
    </source>
</evidence>
<comment type="function">
    <text evidence="9">Catalyzes the formation of dTDP-glucose, from dTTP and glucose 1-phosphate, as well as its pyrophosphorolysis.</text>
</comment>
<dbReference type="FunFam" id="3.90.550.10:FF:000023">
    <property type="entry name" value="Glucose-1-phosphate thymidylyltransferase"/>
    <property type="match status" value="1"/>
</dbReference>
<comment type="catalytic activity">
    <reaction evidence="8 9">
        <text>dTTP + alpha-D-glucose 1-phosphate + H(+) = dTDP-alpha-D-glucose + diphosphate</text>
        <dbReference type="Rhea" id="RHEA:15225"/>
        <dbReference type="ChEBI" id="CHEBI:15378"/>
        <dbReference type="ChEBI" id="CHEBI:33019"/>
        <dbReference type="ChEBI" id="CHEBI:37568"/>
        <dbReference type="ChEBI" id="CHEBI:57477"/>
        <dbReference type="ChEBI" id="CHEBI:58601"/>
        <dbReference type="EC" id="2.7.7.24"/>
    </reaction>
</comment>
<gene>
    <name evidence="12" type="primary">rmlA1</name>
    <name evidence="12" type="ORF">V7x_30250</name>
</gene>
<dbReference type="SUPFAM" id="SSF53448">
    <property type="entry name" value="Nucleotide-diphospho-sugar transferases"/>
    <property type="match status" value="1"/>
</dbReference>
<protein>
    <recommendedName>
        <fullName evidence="3 9">Glucose-1-phosphate thymidylyltransferase</fullName>
        <ecNumber evidence="3 9">2.7.7.24</ecNumber>
    </recommendedName>
</protein>
<evidence type="ECO:0000256" key="6">
    <source>
        <dbReference type="ARBA" id="ARBA00022723"/>
    </source>
</evidence>
<dbReference type="InterPro" id="IPR005835">
    <property type="entry name" value="NTP_transferase_dom"/>
</dbReference>
<keyword evidence="5 9" id="KW-0548">Nucleotidyltransferase</keyword>
<evidence type="ECO:0000259" key="11">
    <source>
        <dbReference type="Pfam" id="PF00483"/>
    </source>
</evidence>
<organism evidence="12 13">
    <name type="scientific">Crateriforma conspicua</name>
    <dbReference type="NCBI Taxonomy" id="2527996"/>
    <lineage>
        <taxon>Bacteria</taxon>
        <taxon>Pseudomonadati</taxon>
        <taxon>Planctomycetota</taxon>
        <taxon>Planctomycetia</taxon>
        <taxon>Planctomycetales</taxon>
        <taxon>Planctomycetaceae</taxon>
        <taxon>Crateriforma</taxon>
    </lineage>
</organism>
<evidence type="ECO:0000256" key="4">
    <source>
        <dbReference type="ARBA" id="ARBA00022679"/>
    </source>
</evidence>